<dbReference type="Proteomes" id="UP000023541">
    <property type="component" value="Unassembled WGS sequence"/>
</dbReference>
<protein>
    <recommendedName>
        <fullName evidence="2 5">Aminoglycoside N(3)-acetyltransferase</fullName>
        <ecNumber evidence="5">2.3.1.-</ecNumber>
    </recommendedName>
</protein>
<dbReference type="RefSeq" id="WP_034247552.1">
    <property type="nucleotide sequence ID" value="NZ_AQRA01000019.1"/>
</dbReference>
<evidence type="ECO:0000256" key="3">
    <source>
        <dbReference type="ARBA" id="ARBA00022679"/>
    </source>
</evidence>
<keyword evidence="5" id="KW-0046">Antibiotic resistance</keyword>
<dbReference type="InterPro" id="IPR003679">
    <property type="entry name" value="Amioglycoside_AcTrfase"/>
</dbReference>
<evidence type="ECO:0000256" key="1">
    <source>
        <dbReference type="ARBA" id="ARBA00006383"/>
    </source>
</evidence>
<dbReference type="GO" id="GO:0046677">
    <property type="term" value="P:response to antibiotic"/>
    <property type="evidence" value="ECO:0007669"/>
    <property type="project" value="UniProtKB-KW"/>
</dbReference>
<dbReference type="GO" id="GO:0046353">
    <property type="term" value="F:aminoglycoside 3-N-acetyltransferase activity"/>
    <property type="evidence" value="ECO:0007669"/>
    <property type="project" value="UniProtKB-EC"/>
</dbReference>
<evidence type="ECO:0000313" key="6">
    <source>
        <dbReference type="EMBL" id="EZH71347.1"/>
    </source>
</evidence>
<comment type="catalytic activity">
    <reaction evidence="5">
        <text>a 2-deoxystreptamine antibiotic + acetyl-CoA = an N(3)-acetyl-2-deoxystreptamine antibiotic + CoA + H(+)</text>
        <dbReference type="Rhea" id="RHEA:12665"/>
        <dbReference type="ChEBI" id="CHEBI:15378"/>
        <dbReference type="ChEBI" id="CHEBI:57287"/>
        <dbReference type="ChEBI" id="CHEBI:57288"/>
        <dbReference type="ChEBI" id="CHEBI:57921"/>
        <dbReference type="ChEBI" id="CHEBI:77452"/>
        <dbReference type="EC" id="2.3.1.81"/>
    </reaction>
</comment>
<evidence type="ECO:0000256" key="2">
    <source>
        <dbReference type="ARBA" id="ARBA00012882"/>
    </source>
</evidence>
<comment type="similarity">
    <text evidence="1 5">Belongs to the antibiotic N-acetyltransferase family.</text>
</comment>
<dbReference type="PANTHER" id="PTHR11104">
    <property type="entry name" value="AMINOGLYCOSIDE N3-ACETYLTRANSFERASE"/>
    <property type="match status" value="1"/>
</dbReference>
<name>A0A023BMR3_9FLAO</name>
<reference evidence="6 7" key="1">
    <citation type="submission" date="2014-04" db="EMBL/GenBank/DDBJ databases">
        <title>Aquimarina sp. 22II-S11-z7 Genome Sequencing.</title>
        <authorList>
            <person name="Lai Q."/>
        </authorList>
    </citation>
    <scope>NUCLEOTIDE SEQUENCE [LARGE SCALE GENOMIC DNA]</scope>
    <source>
        <strain evidence="6 7">22II-S11-z7</strain>
    </source>
</reference>
<dbReference type="AlphaFoldDB" id="A0A023BMR3"/>
<dbReference type="SUPFAM" id="SSF110710">
    <property type="entry name" value="TTHA0583/YokD-like"/>
    <property type="match status" value="1"/>
</dbReference>
<proteinExistence type="inferred from homology"/>
<keyword evidence="4 5" id="KW-0012">Acyltransferase</keyword>
<dbReference type="EC" id="2.3.1.-" evidence="5"/>
<dbReference type="Pfam" id="PF02522">
    <property type="entry name" value="Antibiotic_NAT"/>
    <property type="match status" value="1"/>
</dbReference>
<gene>
    <name evidence="6" type="ORF">ATO12_08130</name>
</gene>
<keyword evidence="7" id="KW-1185">Reference proteome</keyword>
<dbReference type="InterPro" id="IPR028345">
    <property type="entry name" value="Antibiotic_NAT-like"/>
</dbReference>
<sequence length="265" mass="29810">MKPIKFNNTTPISKKDVLNDLKKIGITEGVNIMVHSSLSKIGWVIGGAYTVVEALVELIGEKGTLVMPAATPYCLHPTQWGDDNIPKKWSTKIAKNLPLFNIKNTPTTMGAIPETFRNWNGSLRSNHPISSVSARGAMAKDIVEEHNLVLSESINTPYEKIYNNDFKILLLGVGFNRCTMLHFGESLSNNPRLTKSKYQIIEDNRKKWVEIADMANDNSTYFPQIGKEFLELKRVRVGKIGSAESMLFSTKELVDFSIQYFNQKI</sequence>
<comment type="caution">
    <text evidence="6">The sequence shown here is derived from an EMBL/GenBank/DDBJ whole genome shotgun (WGS) entry which is preliminary data.</text>
</comment>
<dbReference type="EMBL" id="AQRA01000019">
    <property type="protein sequence ID" value="EZH71347.1"/>
    <property type="molecule type" value="Genomic_DNA"/>
</dbReference>
<dbReference type="STRING" id="1317122.ATO12_08130"/>
<keyword evidence="3 5" id="KW-0808">Transferase</keyword>
<dbReference type="PANTHER" id="PTHR11104:SF0">
    <property type="entry name" value="SPBETA PROPHAGE-DERIVED AMINOGLYCOSIDE N(3')-ACETYLTRANSFERASE-LIKE PROTEIN YOKD"/>
    <property type="match status" value="1"/>
</dbReference>
<evidence type="ECO:0000313" key="7">
    <source>
        <dbReference type="Proteomes" id="UP000023541"/>
    </source>
</evidence>
<evidence type="ECO:0000256" key="5">
    <source>
        <dbReference type="RuleBase" id="RU365031"/>
    </source>
</evidence>
<accession>A0A023BMR3</accession>
<dbReference type="OrthoDB" id="7330654at2"/>
<dbReference type="eggNOG" id="COG2746">
    <property type="taxonomic scope" value="Bacteria"/>
</dbReference>
<organism evidence="6 7">
    <name type="scientific">Aquimarina atlantica</name>
    <dbReference type="NCBI Taxonomy" id="1317122"/>
    <lineage>
        <taxon>Bacteria</taxon>
        <taxon>Pseudomonadati</taxon>
        <taxon>Bacteroidota</taxon>
        <taxon>Flavobacteriia</taxon>
        <taxon>Flavobacteriales</taxon>
        <taxon>Flavobacteriaceae</taxon>
        <taxon>Aquimarina</taxon>
    </lineage>
</organism>
<evidence type="ECO:0000256" key="4">
    <source>
        <dbReference type="ARBA" id="ARBA00023315"/>
    </source>
</evidence>